<protein>
    <submittedName>
        <fullName evidence="2">Uncharacterized protein</fullName>
    </submittedName>
</protein>
<dbReference type="KEGG" id="tfr:BR63_03060"/>
<dbReference type="AlphaFoldDB" id="A0A7G6DZX5"/>
<proteinExistence type="predicted"/>
<evidence type="ECO:0000313" key="3">
    <source>
        <dbReference type="Proteomes" id="UP000515847"/>
    </source>
</evidence>
<keyword evidence="1" id="KW-0472">Membrane</keyword>
<dbReference type="OrthoDB" id="290056at2"/>
<evidence type="ECO:0000256" key="1">
    <source>
        <dbReference type="SAM" id="Phobius"/>
    </source>
</evidence>
<evidence type="ECO:0000313" key="2">
    <source>
        <dbReference type="EMBL" id="QNB45379.1"/>
    </source>
</evidence>
<feature type="transmembrane region" description="Helical" evidence="1">
    <location>
        <begin position="20"/>
        <end position="38"/>
    </location>
</feature>
<organism evidence="2 3">
    <name type="scientific">Thermanaerosceptrum fracticalcis</name>
    <dbReference type="NCBI Taxonomy" id="1712410"/>
    <lineage>
        <taxon>Bacteria</taxon>
        <taxon>Bacillati</taxon>
        <taxon>Bacillota</taxon>
        <taxon>Clostridia</taxon>
        <taxon>Eubacteriales</taxon>
        <taxon>Peptococcaceae</taxon>
        <taxon>Thermanaerosceptrum</taxon>
    </lineage>
</organism>
<accession>A0A7G6DZX5</accession>
<dbReference type="RefSeq" id="WP_034426167.1">
    <property type="nucleotide sequence ID" value="NZ_CP045798.1"/>
</dbReference>
<dbReference type="EMBL" id="CP045798">
    <property type="protein sequence ID" value="QNB45379.1"/>
    <property type="molecule type" value="Genomic_DNA"/>
</dbReference>
<keyword evidence="3" id="KW-1185">Reference proteome</keyword>
<name>A0A7G6DZX5_THEFR</name>
<dbReference type="Proteomes" id="UP000515847">
    <property type="component" value="Chromosome"/>
</dbReference>
<sequence>MFEKIKNLLKEERGVELVQVAIIMGILAVFAVTALFFLRQPLTDLFGNVKTQLEQAKDAQGGIR</sequence>
<keyword evidence="1" id="KW-1133">Transmembrane helix</keyword>
<reference evidence="2 3" key="1">
    <citation type="journal article" date="2019" name="Front. Microbiol.">
        <title>Thermoanaerosceptrum fracticalcis gen. nov. sp. nov., a Novel Fumarate-Fermenting Microorganism From a Deep Fractured Carbonate Aquifer of the US Great Basin.</title>
        <authorList>
            <person name="Hamilton-Brehm S.D."/>
            <person name="Stewart L.E."/>
            <person name="Zavarin M."/>
            <person name="Caldwell M."/>
            <person name="Lawson P.A."/>
            <person name="Onstott T.C."/>
            <person name="Grzymski J."/>
            <person name="Neveux I."/>
            <person name="Lollar B.S."/>
            <person name="Russell C.E."/>
            <person name="Moser D.P."/>
        </authorList>
    </citation>
    <scope>NUCLEOTIDE SEQUENCE [LARGE SCALE GENOMIC DNA]</scope>
    <source>
        <strain evidence="2 3">DRI-13</strain>
    </source>
</reference>
<gene>
    <name evidence="2" type="ORF">BR63_03060</name>
</gene>
<keyword evidence="1" id="KW-0812">Transmembrane</keyword>